<feature type="compositionally biased region" description="Polar residues" evidence="1">
    <location>
        <begin position="537"/>
        <end position="552"/>
    </location>
</feature>
<proteinExistence type="predicted"/>
<feature type="compositionally biased region" description="Basic and acidic residues" evidence="1">
    <location>
        <begin position="491"/>
        <end position="503"/>
    </location>
</feature>
<dbReference type="STRING" id="1891926.Fuma_03058"/>
<dbReference type="RefSeq" id="WP_077024901.1">
    <property type="nucleotide sequence ID" value="NZ_CP017641.1"/>
</dbReference>
<feature type="compositionally biased region" description="Low complexity" evidence="1">
    <location>
        <begin position="504"/>
        <end position="526"/>
    </location>
</feature>
<keyword evidence="3" id="KW-1185">Reference proteome</keyword>
<dbReference type="OrthoDB" id="273477at2"/>
<dbReference type="Gene3D" id="3.30.1490.300">
    <property type="match status" value="1"/>
</dbReference>
<feature type="compositionally biased region" description="Low complexity" evidence="1">
    <location>
        <begin position="40"/>
        <end position="59"/>
    </location>
</feature>
<evidence type="ECO:0000313" key="3">
    <source>
        <dbReference type="Proteomes" id="UP000187735"/>
    </source>
</evidence>
<protein>
    <submittedName>
        <fullName evidence="2">Uncharacterized protein</fullName>
    </submittedName>
</protein>
<feature type="region of interest" description="Disordered" evidence="1">
    <location>
        <begin position="35"/>
        <end position="59"/>
    </location>
</feature>
<sequence>MSKLLAVSWNPFSLRFVYGESGKNGVLRVIQSGERPTALPSASDDSTDASTAEDAAPAAASAETDPVACLVALVKELKASKARLLLCVNRAMVDSATFAVPPASDAELPAIVRNMALRQLPGMTEDSVIDFIAFPETDEGRRTVNAMALAEADQQLVQRLATESGCAQASVVVVTHSLSLFAPPPDEDDSSATLLISKGHQSAHMLVTHRQLPVMSRSLRLAPAMKGDEEAEYIAVEVSRTLLTAESVDGPDIEIGHVVVIGSELESSALVAALTDQLGIGVDRKSMRSLVEGEAGDASLSAYAPLVATLKLTAMGQPPPVDFLHPKRPPKATQKRNRILATVAAAAVLIGVGWYYVHMQFADATAENVVLKARLRELDELVKETRSKRNLAKVLAAWEKSRLNWLDELRDITIRTPSSPELVLQQFSGAASGSGYTVSFRGISQSPDVIRKMEEQLRDSWHAPKTPGIREIKDGKKSLWSFQTTMPLKSRSKDKYTSHRTAEPSEVAAAASVKAASKTTSKALTKGPAPKTAKAPTGSSKSIKATASGGQR</sequence>
<feature type="region of interest" description="Disordered" evidence="1">
    <location>
        <begin position="490"/>
        <end position="552"/>
    </location>
</feature>
<dbReference type="Gene3D" id="3.30.420.40">
    <property type="match status" value="2"/>
</dbReference>
<name>A0A1P8WHC0_9PLAN</name>
<evidence type="ECO:0000256" key="1">
    <source>
        <dbReference type="SAM" id="MobiDB-lite"/>
    </source>
</evidence>
<accession>A0A1P8WHC0</accession>
<dbReference type="EMBL" id="CP017641">
    <property type="protein sequence ID" value="APZ93440.1"/>
    <property type="molecule type" value="Genomic_DNA"/>
</dbReference>
<dbReference type="Proteomes" id="UP000187735">
    <property type="component" value="Chromosome"/>
</dbReference>
<dbReference type="AlphaFoldDB" id="A0A1P8WHC0"/>
<dbReference type="KEGG" id="fmr:Fuma_03058"/>
<evidence type="ECO:0000313" key="2">
    <source>
        <dbReference type="EMBL" id="APZ93440.1"/>
    </source>
</evidence>
<reference evidence="2 3" key="1">
    <citation type="journal article" date="2016" name="Front. Microbiol.">
        <title>Fuerstia marisgermanicae gen. nov., sp. nov., an Unusual Member of the Phylum Planctomycetes from the German Wadden Sea.</title>
        <authorList>
            <person name="Kohn T."/>
            <person name="Heuer A."/>
            <person name="Jogler M."/>
            <person name="Vollmers J."/>
            <person name="Boedeker C."/>
            <person name="Bunk B."/>
            <person name="Rast P."/>
            <person name="Borchert D."/>
            <person name="Glockner I."/>
            <person name="Freese H.M."/>
            <person name="Klenk H.P."/>
            <person name="Overmann J."/>
            <person name="Kaster A.K."/>
            <person name="Rohde M."/>
            <person name="Wiegand S."/>
            <person name="Jogler C."/>
        </authorList>
    </citation>
    <scope>NUCLEOTIDE SEQUENCE [LARGE SCALE GENOMIC DNA]</scope>
    <source>
        <strain evidence="2 3">NH11</strain>
    </source>
</reference>
<organism evidence="2 3">
    <name type="scientific">Fuerstiella marisgermanici</name>
    <dbReference type="NCBI Taxonomy" id="1891926"/>
    <lineage>
        <taxon>Bacteria</taxon>
        <taxon>Pseudomonadati</taxon>
        <taxon>Planctomycetota</taxon>
        <taxon>Planctomycetia</taxon>
        <taxon>Planctomycetales</taxon>
        <taxon>Planctomycetaceae</taxon>
        <taxon>Fuerstiella</taxon>
    </lineage>
</organism>
<gene>
    <name evidence="2" type="ORF">Fuma_03058</name>
</gene>